<dbReference type="AlphaFoldDB" id="A0A8K0D511"/>
<comment type="caution">
    <text evidence="1">The sequence shown here is derived from an EMBL/GenBank/DDBJ whole genome shotgun (WGS) entry which is preliminary data.</text>
</comment>
<dbReference type="Proteomes" id="UP000801492">
    <property type="component" value="Unassembled WGS sequence"/>
</dbReference>
<name>A0A8K0D511_IGNLU</name>
<dbReference type="InterPro" id="IPR010512">
    <property type="entry name" value="DUF1091"/>
</dbReference>
<proteinExistence type="predicted"/>
<gene>
    <name evidence="1" type="ORF">ILUMI_11428</name>
</gene>
<dbReference type="Pfam" id="PF06477">
    <property type="entry name" value="DUF1091"/>
    <property type="match status" value="1"/>
</dbReference>
<organism evidence="1 2">
    <name type="scientific">Ignelater luminosus</name>
    <name type="common">Cucubano</name>
    <name type="synonym">Pyrophorus luminosus</name>
    <dbReference type="NCBI Taxonomy" id="2038154"/>
    <lineage>
        <taxon>Eukaryota</taxon>
        <taxon>Metazoa</taxon>
        <taxon>Ecdysozoa</taxon>
        <taxon>Arthropoda</taxon>
        <taxon>Hexapoda</taxon>
        <taxon>Insecta</taxon>
        <taxon>Pterygota</taxon>
        <taxon>Neoptera</taxon>
        <taxon>Endopterygota</taxon>
        <taxon>Coleoptera</taxon>
        <taxon>Polyphaga</taxon>
        <taxon>Elateriformia</taxon>
        <taxon>Elateroidea</taxon>
        <taxon>Elateridae</taxon>
        <taxon>Agrypninae</taxon>
        <taxon>Pyrophorini</taxon>
        <taxon>Ignelater</taxon>
    </lineage>
</organism>
<dbReference type="PANTHER" id="PTHR45749:SF28">
    <property type="entry name" value="ZINC FINGER MYM-TYPE PROTEIN 1-LIKE-RELATED"/>
    <property type="match status" value="1"/>
</dbReference>
<evidence type="ECO:0000313" key="2">
    <source>
        <dbReference type="Proteomes" id="UP000801492"/>
    </source>
</evidence>
<evidence type="ECO:0000313" key="1">
    <source>
        <dbReference type="EMBL" id="KAF2894745.1"/>
    </source>
</evidence>
<dbReference type="EMBL" id="VTPC01006706">
    <property type="protein sequence ID" value="KAF2894745.1"/>
    <property type="molecule type" value="Genomic_DNA"/>
</dbReference>
<sequence>MQEFAFRGPDQLADSHNIGNYVELLSLLAQQDERLKHRLQTLTVFSEAITDTSFVAIIMDETRDISNKSQMSTVCRYITTDGEVQKRFLRLGNISGDRTAPRLAKHDDYDIKLDIFECPWYNKSYLKTVEASLGWYNRTERTVNLKLEPLLELKNNVFVDAQLYKFTSNEYRFFPVTVTLNACVEYSRNAFGLKDMLDKFSNLNLCKMVKKPYLLRNATLDASRFPPHMPRGSYKLVAQFLLHSIPYAEVNFYGRIVDKPLEWTKLPMSKGTY</sequence>
<evidence type="ECO:0008006" key="3">
    <source>
        <dbReference type="Google" id="ProtNLM"/>
    </source>
</evidence>
<dbReference type="OrthoDB" id="7925769at2759"/>
<dbReference type="PANTHER" id="PTHR45749">
    <property type="match status" value="1"/>
</dbReference>
<keyword evidence="2" id="KW-1185">Reference proteome</keyword>
<protein>
    <recommendedName>
        <fullName evidence="3">DUF4371 domain-containing protein</fullName>
    </recommendedName>
</protein>
<reference evidence="1" key="1">
    <citation type="submission" date="2019-08" db="EMBL/GenBank/DDBJ databases">
        <title>The genome of the North American firefly Photinus pyralis.</title>
        <authorList>
            <consortium name="Photinus pyralis genome working group"/>
            <person name="Fallon T.R."/>
            <person name="Sander Lower S.E."/>
            <person name="Weng J.-K."/>
        </authorList>
    </citation>
    <scope>NUCLEOTIDE SEQUENCE</scope>
    <source>
        <strain evidence="1">TRF0915ILg1</strain>
        <tissue evidence="1">Whole body</tissue>
    </source>
</reference>
<accession>A0A8K0D511</accession>